<organism evidence="2 3">
    <name type="scientific">Paragonimus westermani</name>
    <dbReference type="NCBI Taxonomy" id="34504"/>
    <lineage>
        <taxon>Eukaryota</taxon>
        <taxon>Metazoa</taxon>
        <taxon>Spiralia</taxon>
        <taxon>Lophotrochozoa</taxon>
        <taxon>Platyhelminthes</taxon>
        <taxon>Trematoda</taxon>
        <taxon>Digenea</taxon>
        <taxon>Plagiorchiida</taxon>
        <taxon>Troglotremata</taxon>
        <taxon>Troglotrematidae</taxon>
        <taxon>Paragonimus</taxon>
    </lineage>
</organism>
<feature type="non-terminal residue" evidence="2">
    <location>
        <position position="116"/>
    </location>
</feature>
<accession>A0A5J4N4J2</accession>
<proteinExistence type="predicted"/>
<sequence length="116" mass="12402">MEFTMQELGLTWTLALTVMMTCFGSSFLIGYNLAILNLPAKNKTLIIGSNISAVLLNPIQYVKDFLGEAMLGGPDSGSDSTRLIDPEFLYAQVSTTFVIAGAIGAFSCGWIAELIG</sequence>
<evidence type="ECO:0000256" key="1">
    <source>
        <dbReference type="SAM" id="Phobius"/>
    </source>
</evidence>
<gene>
    <name evidence="2" type="ORF">DEA37_0011886</name>
</gene>
<dbReference type="AlphaFoldDB" id="A0A5J4N4J2"/>
<keyword evidence="3" id="KW-1185">Reference proteome</keyword>
<dbReference type="Gene3D" id="1.20.1250.20">
    <property type="entry name" value="MFS general substrate transporter like domains"/>
    <property type="match status" value="1"/>
</dbReference>
<name>A0A5J4N4J2_9TREM</name>
<evidence type="ECO:0000313" key="2">
    <source>
        <dbReference type="EMBL" id="KAA3670466.1"/>
    </source>
</evidence>
<keyword evidence="1" id="KW-1133">Transmembrane helix</keyword>
<protein>
    <submittedName>
        <fullName evidence="2">Uncharacterized protein</fullName>
    </submittedName>
</protein>
<dbReference type="Proteomes" id="UP000324629">
    <property type="component" value="Unassembled WGS sequence"/>
</dbReference>
<feature type="transmembrane region" description="Helical" evidence="1">
    <location>
        <begin position="45"/>
        <end position="62"/>
    </location>
</feature>
<feature type="transmembrane region" description="Helical" evidence="1">
    <location>
        <begin position="12"/>
        <end position="33"/>
    </location>
</feature>
<keyword evidence="1" id="KW-0812">Transmembrane</keyword>
<keyword evidence="1" id="KW-0472">Membrane</keyword>
<dbReference type="EMBL" id="QNGE01010363">
    <property type="protein sequence ID" value="KAA3670466.1"/>
    <property type="molecule type" value="Genomic_DNA"/>
</dbReference>
<reference evidence="2 3" key="1">
    <citation type="journal article" date="2019" name="Gigascience">
        <title>Whole-genome sequence of the oriental lung fluke Paragonimus westermani.</title>
        <authorList>
            <person name="Oey H."/>
            <person name="Zakrzewski M."/>
            <person name="Narain K."/>
            <person name="Devi K.R."/>
            <person name="Agatsuma T."/>
            <person name="Nawaratna S."/>
            <person name="Gobert G.N."/>
            <person name="Jones M.K."/>
            <person name="Ragan M.A."/>
            <person name="McManus D.P."/>
            <person name="Krause L."/>
        </authorList>
    </citation>
    <scope>NUCLEOTIDE SEQUENCE [LARGE SCALE GENOMIC DNA]</scope>
    <source>
        <strain evidence="2 3">IND2009</strain>
    </source>
</reference>
<evidence type="ECO:0000313" key="3">
    <source>
        <dbReference type="Proteomes" id="UP000324629"/>
    </source>
</evidence>
<dbReference type="InterPro" id="IPR036259">
    <property type="entry name" value="MFS_trans_sf"/>
</dbReference>
<feature type="transmembrane region" description="Helical" evidence="1">
    <location>
        <begin position="89"/>
        <end position="112"/>
    </location>
</feature>
<comment type="caution">
    <text evidence="2">The sequence shown here is derived from an EMBL/GenBank/DDBJ whole genome shotgun (WGS) entry which is preliminary data.</text>
</comment>